<accession>A0AAJ2R611</accession>
<organism evidence="1 2">
    <name type="scientific">Delftia acidovorans</name>
    <name type="common">Pseudomonas acidovorans</name>
    <name type="synonym">Comamonas acidovorans</name>
    <dbReference type="NCBI Taxonomy" id="80866"/>
    <lineage>
        <taxon>Bacteria</taxon>
        <taxon>Pseudomonadati</taxon>
        <taxon>Pseudomonadota</taxon>
        <taxon>Betaproteobacteria</taxon>
        <taxon>Burkholderiales</taxon>
        <taxon>Comamonadaceae</taxon>
        <taxon>Delftia</taxon>
    </lineage>
</organism>
<reference evidence="1" key="1">
    <citation type="submission" date="2023-11" db="EMBL/GenBank/DDBJ databases">
        <title>Identification and selenium tolerance of Delftia acidovorans R3-25.</title>
        <authorList>
            <person name="Zhang S."/>
            <person name="Liu Y."/>
            <person name="Guo Y."/>
        </authorList>
    </citation>
    <scope>NUCLEOTIDE SEQUENCE</scope>
    <source>
        <strain evidence="1">R3-25</strain>
    </source>
</reference>
<dbReference type="Gene3D" id="1.25.40.10">
    <property type="entry name" value="Tetratricopeptide repeat domain"/>
    <property type="match status" value="1"/>
</dbReference>
<dbReference type="SUPFAM" id="SSF48452">
    <property type="entry name" value="TPR-like"/>
    <property type="match status" value="1"/>
</dbReference>
<dbReference type="InterPro" id="IPR011990">
    <property type="entry name" value="TPR-like_helical_dom_sf"/>
</dbReference>
<comment type="caution">
    <text evidence="1">The sequence shown here is derived from an EMBL/GenBank/DDBJ whole genome shotgun (WGS) entry which is preliminary data.</text>
</comment>
<proteinExistence type="predicted"/>
<gene>
    <name evidence="1" type="ORF">SGN30_32770</name>
</gene>
<dbReference type="RefSeq" id="WP_043823741.1">
    <property type="nucleotide sequence ID" value="NZ_CAGKLB010000046.1"/>
</dbReference>
<evidence type="ECO:0000313" key="1">
    <source>
        <dbReference type="EMBL" id="MDX4958221.1"/>
    </source>
</evidence>
<evidence type="ECO:0000313" key="2">
    <source>
        <dbReference type="Proteomes" id="UP001287445"/>
    </source>
</evidence>
<dbReference type="Proteomes" id="UP001287445">
    <property type="component" value="Unassembled WGS sequence"/>
</dbReference>
<protein>
    <submittedName>
        <fullName evidence="1">Tetratricopeptide repeat protein</fullName>
    </submittedName>
</protein>
<dbReference type="EMBL" id="JAWWMZ010000028">
    <property type="protein sequence ID" value="MDX4958221.1"/>
    <property type="molecule type" value="Genomic_DNA"/>
</dbReference>
<dbReference type="AlphaFoldDB" id="A0AAJ2R611"/>
<sequence length="187" mass="19873">MSQSDNLSSRSTLDQALEASAQGDSTVATELFLQAIAEQPDSGAAHFLLGSEFAALGDIGRAEHHISTALLLSPQWHVARYQLGLLQFSDGRVPAALLTWQPLAELPDSSPLPHWVQGFVALARDDFDGARPLFVAGLERNTDNPAMSADIQRVLAAMPSPETSAPPADDGVAHVLLSNYQQSGPAH</sequence>
<dbReference type="Pfam" id="PF13432">
    <property type="entry name" value="TPR_16"/>
    <property type="match status" value="1"/>
</dbReference>
<name>A0AAJ2R611_DELAC</name>